<dbReference type="InterPro" id="IPR013595">
    <property type="entry name" value="Pept_S33_TAP-like_C"/>
</dbReference>
<gene>
    <name evidence="7" type="ORF">GCM10011575_44740</name>
</gene>
<feature type="region of interest" description="Disordered" evidence="4">
    <location>
        <begin position="25"/>
        <end position="75"/>
    </location>
</feature>
<dbReference type="PANTHER" id="PTHR43248">
    <property type="entry name" value="2-SUCCINYL-6-HYDROXY-2,4-CYCLOHEXADIENE-1-CARBOXYLATE SYNTHASE"/>
    <property type="match status" value="1"/>
</dbReference>
<reference evidence="7" key="2">
    <citation type="submission" date="2020-09" db="EMBL/GenBank/DDBJ databases">
        <authorList>
            <person name="Sun Q."/>
            <person name="Zhou Y."/>
        </authorList>
    </citation>
    <scope>NUCLEOTIDE SEQUENCE</scope>
    <source>
        <strain evidence="7">CGMCC 4.7306</strain>
    </source>
</reference>
<dbReference type="PANTHER" id="PTHR43248:SF29">
    <property type="entry name" value="TRIPEPTIDYL AMINOPEPTIDASE"/>
    <property type="match status" value="1"/>
</dbReference>
<evidence type="ECO:0000259" key="6">
    <source>
        <dbReference type="Pfam" id="PF08386"/>
    </source>
</evidence>
<dbReference type="PROSITE" id="PS51257">
    <property type="entry name" value="PROKAR_LIPOPROTEIN"/>
    <property type="match status" value="1"/>
</dbReference>
<feature type="signal peptide" evidence="5">
    <location>
        <begin position="1"/>
        <end position="26"/>
    </location>
</feature>
<accession>A0A917W938</accession>
<protein>
    <submittedName>
        <fullName evidence="7">Proteinase</fullName>
    </submittedName>
</protein>
<proteinExistence type="inferred from homology"/>
<comment type="caution">
    <text evidence="7">The sequence shown here is derived from an EMBL/GenBank/DDBJ whole genome shotgun (WGS) entry which is preliminary data.</text>
</comment>
<dbReference type="SUPFAM" id="SSF53474">
    <property type="entry name" value="alpha/beta-Hydrolases"/>
    <property type="match status" value="1"/>
</dbReference>
<name>A0A917W938_9ACTN</name>
<keyword evidence="8" id="KW-1185">Reference proteome</keyword>
<evidence type="ECO:0000256" key="2">
    <source>
        <dbReference type="ARBA" id="ARBA00022729"/>
    </source>
</evidence>
<dbReference type="EMBL" id="BMMZ01000016">
    <property type="protein sequence ID" value="GGL81487.1"/>
    <property type="molecule type" value="Genomic_DNA"/>
</dbReference>
<reference evidence="7" key="1">
    <citation type="journal article" date="2014" name="Int. J. Syst. Evol. Microbiol.">
        <title>Complete genome sequence of Corynebacterium casei LMG S-19264T (=DSM 44701T), isolated from a smear-ripened cheese.</title>
        <authorList>
            <consortium name="US DOE Joint Genome Institute (JGI-PGF)"/>
            <person name="Walter F."/>
            <person name="Albersmeier A."/>
            <person name="Kalinowski J."/>
            <person name="Ruckert C."/>
        </authorList>
    </citation>
    <scope>NUCLEOTIDE SEQUENCE</scope>
    <source>
        <strain evidence="7">CGMCC 4.7306</strain>
    </source>
</reference>
<evidence type="ECO:0000256" key="5">
    <source>
        <dbReference type="SAM" id="SignalP"/>
    </source>
</evidence>
<evidence type="ECO:0000313" key="8">
    <source>
        <dbReference type="Proteomes" id="UP000613840"/>
    </source>
</evidence>
<dbReference type="AlphaFoldDB" id="A0A917W938"/>
<dbReference type="InterPro" id="IPR029058">
    <property type="entry name" value="AB_hydrolase_fold"/>
</dbReference>
<dbReference type="InterPro" id="IPR051601">
    <property type="entry name" value="Serine_prot/Carboxylest_S33"/>
</dbReference>
<comment type="similarity">
    <text evidence="1">Belongs to the peptidase S33 family.</text>
</comment>
<dbReference type="GO" id="GO:0016787">
    <property type="term" value="F:hydrolase activity"/>
    <property type="evidence" value="ECO:0007669"/>
    <property type="project" value="UniProtKB-KW"/>
</dbReference>
<organism evidence="7 8">
    <name type="scientific">Microlunatus endophyticus</name>
    <dbReference type="NCBI Taxonomy" id="1716077"/>
    <lineage>
        <taxon>Bacteria</taxon>
        <taxon>Bacillati</taxon>
        <taxon>Actinomycetota</taxon>
        <taxon>Actinomycetes</taxon>
        <taxon>Propionibacteriales</taxon>
        <taxon>Propionibacteriaceae</taxon>
        <taxon>Microlunatus</taxon>
    </lineage>
</organism>
<evidence type="ECO:0000256" key="4">
    <source>
        <dbReference type="SAM" id="MobiDB-lite"/>
    </source>
</evidence>
<evidence type="ECO:0000313" key="7">
    <source>
        <dbReference type="EMBL" id="GGL81487.1"/>
    </source>
</evidence>
<keyword evidence="2 5" id="KW-0732">Signal</keyword>
<dbReference type="Pfam" id="PF08386">
    <property type="entry name" value="Abhydrolase_4"/>
    <property type="match status" value="1"/>
</dbReference>
<keyword evidence="3" id="KW-0378">Hydrolase</keyword>
<evidence type="ECO:0000256" key="3">
    <source>
        <dbReference type="ARBA" id="ARBA00022801"/>
    </source>
</evidence>
<feature type="domain" description="Peptidase S33 tripeptidyl aminopeptidase-like C-terminal" evidence="6">
    <location>
        <begin position="437"/>
        <end position="525"/>
    </location>
</feature>
<dbReference type="Proteomes" id="UP000613840">
    <property type="component" value="Unassembled WGS sequence"/>
</dbReference>
<sequence>MISARTRLAYALVAVLLMITACTQQPHPPQPKIPQPSGARPPVTAGSTARPVEPVPSVRPPGMVDPPSGHGMSRYTGQKINWRACATHGDRTKQCATVLVPLDYAHPNGTAITLAIARTPSTAAHPEGSIFTNPGGPGASGVDFLDYFDDHGLRARFDIVSWDPRGTGNSTPVRCFTDQQMDDLIGIDYSPDTPREVQRLINLNTAFGQACLAKSGALLEHLSTADTVRDLDLLRRLLGEPRMNYFGFSYGTTIGAMYATMYGDRVGRMVLDGATDVGSTPTVSQADGFDRTLGNFATWCAQQDCRLGSSKQKVLTTVGSFLQQLDQHPIAAGQRQLSQALATSGLLYALYAPASSWPQLLKGLELAIYAHNGSVLLSWAYAYYERDGSGHFDQFNAAFPAILCADEPNTGAAAELKAWAADEQRARTLGQLIGPDLTCATWPVKSSNDTQHKISYSGQTPVVILGTTGDPATPYEYAQHMHDALTSSRLITLDADGHLAFDQSRCVQTKVIDYFDSATVPASSTCPN</sequence>
<dbReference type="RefSeq" id="WP_188898023.1">
    <property type="nucleotide sequence ID" value="NZ_BMMZ01000016.1"/>
</dbReference>
<feature type="chain" id="PRO_5038480759" evidence="5">
    <location>
        <begin position="27"/>
        <end position="528"/>
    </location>
</feature>
<evidence type="ECO:0000256" key="1">
    <source>
        <dbReference type="ARBA" id="ARBA00010088"/>
    </source>
</evidence>
<dbReference type="Gene3D" id="3.40.50.1820">
    <property type="entry name" value="alpha/beta hydrolase"/>
    <property type="match status" value="1"/>
</dbReference>